<sequence>MFKVTLQGHSETQGHISRSHTKVTFQGHTSRSLENSRSHFKVTFHGWHRRSVLKVVWQQDLMCYLQITWPNLY</sequence>
<accession>A0A9P0LGR5</accession>
<proteinExistence type="predicted"/>
<comment type="caution">
    <text evidence="2">The sequence shown here is derived from an EMBL/GenBank/DDBJ whole genome shotgun (WGS) entry which is preliminary data.</text>
</comment>
<organism evidence="2 3">
    <name type="scientific">Acanthoscelides obtectus</name>
    <name type="common">Bean weevil</name>
    <name type="synonym">Bruchus obtectus</name>
    <dbReference type="NCBI Taxonomy" id="200917"/>
    <lineage>
        <taxon>Eukaryota</taxon>
        <taxon>Metazoa</taxon>
        <taxon>Ecdysozoa</taxon>
        <taxon>Arthropoda</taxon>
        <taxon>Hexapoda</taxon>
        <taxon>Insecta</taxon>
        <taxon>Pterygota</taxon>
        <taxon>Neoptera</taxon>
        <taxon>Endopterygota</taxon>
        <taxon>Coleoptera</taxon>
        <taxon>Polyphaga</taxon>
        <taxon>Cucujiformia</taxon>
        <taxon>Chrysomeloidea</taxon>
        <taxon>Chrysomelidae</taxon>
        <taxon>Bruchinae</taxon>
        <taxon>Bruchini</taxon>
        <taxon>Acanthoscelides</taxon>
    </lineage>
</organism>
<evidence type="ECO:0000313" key="2">
    <source>
        <dbReference type="EMBL" id="CAH1994179.1"/>
    </source>
</evidence>
<dbReference type="EMBL" id="CAKOFQ010007192">
    <property type="protein sequence ID" value="CAH1994179.1"/>
    <property type="molecule type" value="Genomic_DNA"/>
</dbReference>
<gene>
    <name evidence="2" type="ORF">ACAOBT_LOCUS21955</name>
</gene>
<name>A0A9P0LGR5_ACAOB</name>
<protein>
    <submittedName>
        <fullName evidence="2">Uncharacterized protein</fullName>
    </submittedName>
</protein>
<feature type="compositionally biased region" description="Polar residues" evidence="1">
    <location>
        <begin position="7"/>
        <end position="34"/>
    </location>
</feature>
<evidence type="ECO:0000313" key="3">
    <source>
        <dbReference type="Proteomes" id="UP001152888"/>
    </source>
</evidence>
<keyword evidence="3" id="KW-1185">Reference proteome</keyword>
<dbReference type="AlphaFoldDB" id="A0A9P0LGR5"/>
<feature type="region of interest" description="Disordered" evidence="1">
    <location>
        <begin position="1"/>
        <end position="34"/>
    </location>
</feature>
<reference evidence="2" key="1">
    <citation type="submission" date="2022-03" db="EMBL/GenBank/DDBJ databases">
        <authorList>
            <person name="Sayadi A."/>
        </authorList>
    </citation>
    <scope>NUCLEOTIDE SEQUENCE</scope>
</reference>
<dbReference type="Proteomes" id="UP001152888">
    <property type="component" value="Unassembled WGS sequence"/>
</dbReference>
<evidence type="ECO:0000256" key="1">
    <source>
        <dbReference type="SAM" id="MobiDB-lite"/>
    </source>
</evidence>